<dbReference type="STRING" id="1907939.BKL49_06575"/>
<accession>A0A1V3JQ84</accession>
<keyword evidence="12" id="KW-1185">Reference proteome</keyword>
<dbReference type="Pfam" id="PF24575">
    <property type="entry name" value="TPR_Slam"/>
    <property type="match status" value="1"/>
</dbReference>
<keyword evidence="3" id="KW-0812">Transmembrane</keyword>
<dbReference type="SUPFAM" id="SSF48452">
    <property type="entry name" value="TPR-like"/>
    <property type="match status" value="1"/>
</dbReference>
<evidence type="ECO:0000256" key="8">
    <source>
        <dbReference type="SAM" id="SignalP"/>
    </source>
</evidence>
<dbReference type="Proteomes" id="UP000188602">
    <property type="component" value="Unassembled WGS sequence"/>
</dbReference>
<keyword evidence="2" id="KW-1134">Transmembrane beta strand</keyword>
<evidence type="ECO:0000259" key="9">
    <source>
        <dbReference type="Pfam" id="PF04575"/>
    </source>
</evidence>
<evidence type="ECO:0000256" key="5">
    <source>
        <dbReference type="ARBA" id="ARBA00023136"/>
    </source>
</evidence>
<dbReference type="InterPro" id="IPR011990">
    <property type="entry name" value="TPR-like_helical_dom_sf"/>
</dbReference>
<evidence type="ECO:0008006" key="13">
    <source>
        <dbReference type="Google" id="ProtNLM"/>
    </source>
</evidence>
<dbReference type="InterPro" id="IPR007655">
    <property type="entry name" value="Slam_C"/>
</dbReference>
<sequence>MKKYSLSIVFGMLLTLPHFSYAQTVNIRDVEKTKIETDKINTKTVQEDLLRQEMLSGEQEFKLSENAKADLIKNSVQLEQAIVQALIYRNIKALPELISVYRQVNDRDDSLIEWADAILSINNDLDESIKIYRKLISAFPDNSFIRYQLAETLFFNQEYEAAKSQFEKIRTTVSNPKDVEVINRYIDVINSKEQWNFSFGTTFLNDPNLADAADEGTQMTLQNGAVLTYNTPKQKGQGISAWFGADKQWALSNGKYLKLSSGMSGKYYWDNKRYNDLDTNIGLGFGYSNAKFNIEFMPRVYKRWYAGGYNYGNALKRYSTNYGASITTNYWLTQQLKYTFSYSFGYDKYDREVNANQYDGPAHYFTNALSYLPSAKQYWMLAVDLSRKKAKDHSNSYSRYGTRLVWGQEWPLGISSAISLGIAKRNYKEASFLGKQENKEYSSGVSLWHKEIHYAGFTPRITWNYTKTDSNIPFYSYDKSLIFIEASRTF</sequence>
<evidence type="ECO:0000256" key="6">
    <source>
        <dbReference type="ARBA" id="ARBA00023237"/>
    </source>
</evidence>
<feature type="signal peptide" evidence="8">
    <location>
        <begin position="1"/>
        <end position="22"/>
    </location>
</feature>
<gene>
    <name evidence="11" type="ORF">BKL49_06575</name>
</gene>
<feature type="domain" description="Surface lipoprotein assembly modifier C-terminal" evidence="9">
    <location>
        <begin position="195"/>
        <end position="490"/>
    </location>
</feature>
<dbReference type="RefSeq" id="WP_077423830.1">
    <property type="nucleotide sequence ID" value="NZ_MLHQ01000015.1"/>
</dbReference>
<comment type="caution">
    <text evidence="11">The sequence shown here is derived from an EMBL/GenBank/DDBJ whole genome shotgun (WGS) entry which is preliminary data.</text>
</comment>
<reference evidence="11 12" key="1">
    <citation type="submission" date="2016-10" db="EMBL/GenBank/DDBJ databases">
        <title>Rodentibacter gen. nov. and new species.</title>
        <authorList>
            <person name="Christensen H."/>
        </authorList>
    </citation>
    <scope>NUCLEOTIDE SEQUENCE [LARGE SCALE GENOMIC DNA]</scope>
    <source>
        <strain evidence="11 12">Ac151</strain>
    </source>
</reference>
<keyword evidence="5" id="KW-0472">Membrane</keyword>
<dbReference type="InterPro" id="IPR057556">
    <property type="entry name" value="TPR_Slam"/>
</dbReference>
<evidence type="ECO:0000256" key="1">
    <source>
        <dbReference type="ARBA" id="ARBA00004571"/>
    </source>
</evidence>
<feature type="domain" description="Surface lipoprotein assembly modifier N-terminal TPR repeats region" evidence="10">
    <location>
        <begin position="67"/>
        <end position="166"/>
    </location>
</feature>
<evidence type="ECO:0000256" key="4">
    <source>
        <dbReference type="ARBA" id="ARBA00022729"/>
    </source>
</evidence>
<keyword evidence="6" id="KW-0998">Cell outer membrane</keyword>
<evidence type="ECO:0000256" key="3">
    <source>
        <dbReference type="ARBA" id="ARBA00022692"/>
    </source>
</evidence>
<name>A0A1V3JQ84_9PAST</name>
<evidence type="ECO:0000313" key="11">
    <source>
        <dbReference type="EMBL" id="OOF58569.1"/>
    </source>
</evidence>
<evidence type="ECO:0000256" key="2">
    <source>
        <dbReference type="ARBA" id="ARBA00022452"/>
    </source>
</evidence>
<evidence type="ECO:0000313" key="12">
    <source>
        <dbReference type="Proteomes" id="UP000188602"/>
    </source>
</evidence>
<keyword evidence="4 8" id="KW-0732">Signal</keyword>
<evidence type="ECO:0000256" key="7">
    <source>
        <dbReference type="ARBA" id="ARBA00023609"/>
    </source>
</evidence>
<comment type="subcellular location">
    <subcellularLocation>
        <location evidence="1">Cell outer membrane</location>
        <topology evidence="1">Multi-pass membrane protein</topology>
    </subcellularLocation>
</comment>
<proteinExistence type="inferred from homology"/>
<organism evidence="11 12">
    <name type="scientific">Rodentibacter myodis</name>
    <dbReference type="NCBI Taxonomy" id="1907939"/>
    <lineage>
        <taxon>Bacteria</taxon>
        <taxon>Pseudomonadati</taxon>
        <taxon>Pseudomonadota</taxon>
        <taxon>Gammaproteobacteria</taxon>
        <taxon>Pasteurellales</taxon>
        <taxon>Pasteurellaceae</taxon>
        <taxon>Rodentibacter</taxon>
    </lineage>
</organism>
<dbReference type="Pfam" id="PF04575">
    <property type="entry name" value="SlipAM"/>
    <property type="match status" value="1"/>
</dbReference>
<evidence type="ECO:0000259" key="10">
    <source>
        <dbReference type="Pfam" id="PF24575"/>
    </source>
</evidence>
<protein>
    <recommendedName>
        <fullName evidence="13">DUF560 domain-containing protein</fullName>
    </recommendedName>
</protein>
<dbReference type="OrthoDB" id="8606547at2"/>
<dbReference type="GO" id="GO:0009279">
    <property type="term" value="C:cell outer membrane"/>
    <property type="evidence" value="ECO:0007669"/>
    <property type="project" value="UniProtKB-SubCell"/>
</dbReference>
<dbReference type="AlphaFoldDB" id="A0A1V3JQ84"/>
<dbReference type="Gene3D" id="1.25.40.10">
    <property type="entry name" value="Tetratricopeptide repeat domain"/>
    <property type="match status" value="1"/>
</dbReference>
<feature type="chain" id="PRO_5010744147" description="DUF560 domain-containing protein" evidence="8">
    <location>
        <begin position="23"/>
        <end position="490"/>
    </location>
</feature>
<comment type="similarity">
    <text evidence="7">Belongs to the Slam family.</text>
</comment>
<dbReference type="EMBL" id="MLHQ01000015">
    <property type="protein sequence ID" value="OOF58569.1"/>
    <property type="molecule type" value="Genomic_DNA"/>
</dbReference>